<comment type="catalytic activity">
    <reaction evidence="1">
        <text>adenosylcob(III)inamide + ATP = adenosylcob(III)inamide phosphate + ADP + H(+)</text>
        <dbReference type="Rhea" id="RHEA:15769"/>
        <dbReference type="ChEBI" id="CHEBI:2480"/>
        <dbReference type="ChEBI" id="CHEBI:15378"/>
        <dbReference type="ChEBI" id="CHEBI:30616"/>
        <dbReference type="ChEBI" id="CHEBI:58502"/>
        <dbReference type="ChEBI" id="CHEBI:456216"/>
        <dbReference type="EC" id="2.7.1.156"/>
    </reaction>
</comment>
<evidence type="ECO:0000313" key="22">
    <source>
        <dbReference type="Proteomes" id="UP000184082"/>
    </source>
</evidence>
<keyword evidence="14" id="KW-0067">ATP-binding</keyword>
<keyword evidence="13 21" id="KW-0418">Kinase</keyword>
<dbReference type="EC" id="2.7.7.62" evidence="9"/>
<evidence type="ECO:0000256" key="13">
    <source>
        <dbReference type="ARBA" id="ARBA00022777"/>
    </source>
</evidence>
<name>A0A1M6MU22_9FIRM</name>
<evidence type="ECO:0000256" key="17">
    <source>
        <dbReference type="ARBA" id="ARBA00030571"/>
    </source>
</evidence>
<dbReference type="FunFam" id="3.40.50.300:FF:000632">
    <property type="entry name" value="Bifunctional adenosylcobalamin biosynthesis protein"/>
    <property type="match status" value="1"/>
</dbReference>
<feature type="active site" description="GMP-histidine intermediate" evidence="19">
    <location>
        <position position="53"/>
    </location>
</feature>
<dbReference type="GO" id="GO:0005524">
    <property type="term" value="F:ATP binding"/>
    <property type="evidence" value="ECO:0007669"/>
    <property type="project" value="UniProtKB-KW"/>
</dbReference>
<evidence type="ECO:0000256" key="18">
    <source>
        <dbReference type="ARBA" id="ARBA00073706"/>
    </source>
</evidence>
<evidence type="ECO:0000256" key="3">
    <source>
        <dbReference type="ARBA" id="ARBA00001522"/>
    </source>
</evidence>
<keyword evidence="22" id="KW-1185">Reference proteome</keyword>
<evidence type="ECO:0000256" key="15">
    <source>
        <dbReference type="ARBA" id="ARBA00023134"/>
    </source>
</evidence>
<comment type="catalytic activity">
    <reaction evidence="2">
        <text>adenosylcob(III)inamide phosphate + GTP + H(+) = adenosylcob(III)inamide-GDP + diphosphate</text>
        <dbReference type="Rhea" id="RHEA:22712"/>
        <dbReference type="ChEBI" id="CHEBI:15378"/>
        <dbReference type="ChEBI" id="CHEBI:33019"/>
        <dbReference type="ChEBI" id="CHEBI:37565"/>
        <dbReference type="ChEBI" id="CHEBI:58502"/>
        <dbReference type="ChEBI" id="CHEBI:60487"/>
        <dbReference type="EC" id="2.7.7.62"/>
    </reaction>
</comment>
<feature type="binding site" evidence="20">
    <location>
        <position position="65"/>
    </location>
    <ligand>
        <name>GTP</name>
        <dbReference type="ChEBI" id="CHEBI:37565"/>
    </ligand>
</feature>
<keyword evidence="11 21" id="KW-0808">Transferase</keyword>
<sequence>MNSNKKIILITGGARSGKSSFAEKYVSEIGKKIAYIATAIPFDDGMKNRIKRHRESRPSEWTTFEMYRDIYKHIQKIAKKHDTVLLDCMTIMITNLMFDNSNIDWDKVDWEEVDDIENDIKEQIVLLIDEVKKAEINMVIVTNELGMGIVPESRLSRIFRDIAGRMNQLIAGKADEVYFIVSGIPVKIK</sequence>
<dbReference type="InterPro" id="IPR027417">
    <property type="entry name" value="P-loop_NTPase"/>
</dbReference>
<comment type="pathway">
    <text evidence="5">Cofactor biosynthesis; adenosylcobalamin biosynthesis; adenosylcobalamin from cob(II)yrinate a,c-diamide: step 6/7.</text>
</comment>
<keyword evidence="10" id="KW-0169">Cobalamin biosynthesis</keyword>
<organism evidence="21 22">
    <name type="scientific">Caminicella sporogenes DSM 14501</name>
    <dbReference type="NCBI Taxonomy" id="1121266"/>
    <lineage>
        <taxon>Bacteria</taxon>
        <taxon>Bacillati</taxon>
        <taxon>Bacillota</taxon>
        <taxon>Clostridia</taxon>
        <taxon>Peptostreptococcales</taxon>
        <taxon>Caminicellaceae</taxon>
        <taxon>Caminicella</taxon>
    </lineage>
</organism>
<comment type="pathway">
    <text evidence="6">Cofactor biosynthesis; adenosylcobalamin biosynthesis; adenosylcobalamin from cob(II)yrinate a,c-diamide: step 5/7.</text>
</comment>
<feature type="binding site" evidence="20">
    <location>
        <position position="87"/>
    </location>
    <ligand>
        <name>GTP</name>
        <dbReference type="ChEBI" id="CHEBI:37565"/>
    </ligand>
</feature>
<evidence type="ECO:0000256" key="19">
    <source>
        <dbReference type="PIRSR" id="PIRSR006135-1"/>
    </source>
</evidence>
<evidence type="ECO:0000313" key="21">
    <source>
        <dbReference type="EMBL" id="SHJ87015.1"/>
    </source>
</evidence>
<dbReference type="UniPathway" id="UPA00148">
    <property type="reaction ID" value="UER00236"/>
</dbReference>
<evidence type="ECO:0000256" key="12">
    <source>
        <dbReference type="ARBA" id="ARBA00022741"/>
    </source>
</evidence>
<comment type="similarity">
    <text evidence="7">Belongs to the CobU/CobP family.</text>
</comment>
<evidence type="ECO:0000256" key="8">
    <source>
        <dbReference type="ARBA" id="ARBA00012016"/>
    </source>
</evidence>
<dbReference type="InterPro" id="IPR003203">
    <property type="entry name" value="CobU/CobP"/>
</dbReference>
<dbReference type="AlphaFoldDB" id="A0A1M6MU22"/>
<dbReference type="RefSeq" id="WP_072965943.1">
    <property type="nucleotide sequence ID" value="NZ_FRAJ01000005.1"/>
</dbReference>
<dbReference type="GO" id="GO:0005525">
    <property type="term" value="F:GTP binding"/>
    <property type="evidence" value="ECO:0007669"/>
    <property type="project" value="UniProtKB-KW"/>
</dbReference>
<dbReference type="Pfam" id="PF02283">
    <property type="entry name" value="CobU"/>
    <property type="match status" value="1"/>
</dbReference>
<evidence type="ECO:0000256" key="9">
    <source>
        <dbReference type="ARBA" id="ARBA00012523"/>
    </source>
</evidence>
<dbReference type="GO" id="GO:0043752">
    <property type="term" value="F:adenosylcobinamide kinase activity"/>
    <property type="evidence" value="ECO:0007669"/>
    <property type="project" value="UniProtKB-EC"/>
</dbReference>
<dbReference type="CDD" id="cd00544">
    <property type="entry name" value="CobU"/>
    <property type="match status" value="1"/>
</dbReference>
<evidence type="ECO:0000256" key="7">
    <source>
        <dbReference type="ARBA" id="ARBA00007490"/>
    </source>
</evidence>
<dbReference type="PANTHER" id="PTHR34848">
    <property type="match status" value="1"/>
</dbReference>
<dbReference type="STRING" id="1121266.SAMN02745883_00643"/>
<dbReference type="GO" id="GO:0008820">
    <property type="term" value="F:cobinamide phosphate guanylyltransferase activity"/>
    <property type="evidence" value="ECO:0007669"/>
    <property type="project" value="UniProtKB-EC"/>
</dbReference>
<evidence type="ECO:0000256" key="2">
    <source>
        <dbReference type="ARBA" id="ARBA00000711"/>
    </source>
</evidence>
<evidence type="ECO:0000256" key="14">
    <source>
        <dbReference type="ARBA" id="ARBA00022840"/>
    </source>
</evidence>
<gene>
    <name evidence="21" type="ORF">SAMN02745883_00643</name>
</gene>
<dbReference type="EC" id="2.7.1.156" evidence="8"/>
<dbReference type="NCBIfam" id="NF004469">
    <property type="entry name" value="PRK05800.1"/>
    <property type="match status" value="1"/>
</dbReference>
<evidence type="ECO:0000256" key="16">
    <source>
        <dbReference type="ARBA" id="ARBA00029570"/>
    </source>
</evidence>
<feature type="binding site" evidence="20">
    <location>
        <begin position="12"/>
        <end position="19"/>
    </location>
    <ligand>
        <name>GTP</name>
        <dbReference type="ChEBI" id="CHEBI:37565"/>
    </ligand>
</feature>
<keyword evidence="21" id="KW-0548">Nucleotidyltransferase</keyword>
<dbReference type="Gene3D" id="3.40.50.300">
    <property type="entry name" value="P-loop containing nucleotide triphosphate hydrolases"/>
    <property type="match status" value="1"/>
</dbReference>
<proteinExistence type="inferred from homology"/>
<dbReference type="PIRSF" id="PIRSF006135">
    <property type="entry name" value="CobU"/>
    <property type="match status" value="1"/>
</dbReference>
<dbReference type="GO" id="GO:0009236">
    <property type="term" value="P:cobalamin biosynthetic process"/>
    <property type="evidence" value="ECO:0007669"/>
    <property type="project" value="UniProtKB-UniPathway"/>
</dbReference>
<dbReference type="EMBL" id="FRAJ01000005">
    <property type="protein sequence ID" value="SHJ87015.1"/>
    <property type="molecule type" value="Genomic_DNA"/>
</dbReference>
<dbReference type="Proteomes" id="UP000184082">
    <property type="component" value="Unassembled WGS sequence"/>
</dbReference>
<comment type="function">
    <text evidence="4">Catalyzes ATP-dependent phosphorylation of adenosylcobinamide and addition of GMP to adenosylcobinamide phosphate.</text>
</comment>
<comment type="catalytic activity">
    <reaction evidence="3">
        <text>adenosylcob(III)inamide + GTP = adenosylcob(III)inamide phosphate + GDP + H(+)</text>
        <dbReference type="Rhea" id="RHEA:15765"/>
        <dbReference type="ChEBI" id="CHEBI:2480"/>
        <dbReference type="ChEBI" id="CHEBI:15378"/>
        <dbReference type="ChEBI" id="CHEBI:37565"/>
        <dbReference type="ChEBI" id="CHEBI:58189"/>
        <dbReference type="ChEBI" id="CHEBI:58502"/>
        <dbReference type="EC" id="2.7.1.156"/>
    </reaction>
</comment>
<evidence type="ECO:0000256" key="10">
    <source>
        <dbReference type="ARBA" id="ARBA00022573"/>
    </source>
</evidence>
<accession>A0A1M6MU22</accession>
<feature type="binding site" evidence="20">
    <location>
        <begin position="37"/>
        <end position="39"/>
    </location>
    <ligand>
        <name>GTP</name>
        <dbReference type="ChEBI" id="CHEBI:37565"/>
    </ligand>
</feature>
<keyword evidence="15 20" id="KW-0342">GTP-binding</keyword>
<dbReference type="SUPFAM" id="SSF52540">
    <property type="entry name" value="P-loop containing nucleoside triphosphate hydrolases"/>
    <property type="match status" value="1"/>
</dbReference>
<evidence type="ECO:0000256" key="4">
    <source>
        <dbReference type="ARBA" id="ARBA00003889"/>
    </source>
</evidence>
<dbReference type="PANTHER" id="PTHR34848:SF1">
    <property type="entry name" value="BIFUNCTIONAL ADENOSYLCOBALAMIN BIOSYNTHESIS PROTEIN COBU"/>
    <property type="match status" value="1"/>
</dbReference>
<evidence type="ECO:0000256" key="11">
    <source>
        <dbReference type="ARBA" id="ARBA00022679"/>
    </source>
</evidence>
<evidence type="ECO:0000256" key="5">
    <source>
        <dbReference type="ARBA" id="ARBA00004692"/>
    </source>
</evidence>
<feature type="binding site" evidence="20">
    <location>
        <begin position="54"/>
        <end position="57"/>
    </location>
    <ligand>
        <name>GTP</name>
        <dbReference type="ChEBI" id="CHEBI:37565"/>
    </ligand>
</feature>
<evidence type="ECO:0000256" key="1">
    <source>
        <dbReference type="ARBA" id="ARBA00000312"/>
    </source>
</evidence>
<reference evidence="21 22" key="1">
    <citation type="submission" date="2016-11" db="EMBL/GenBank/DDBJ databases">
        <authorList>
            <person name="Jaros S."/>
            <person name="Januszkiewicz K."/>
            <person name="Wedrychowicz H."/>
        </authorList>
    </citation>
    <scope>NUCLEOTIDE SEQUENCE [LARGE SCALE GENOMIC DNA]</scope>
    <source>
        <strain evidence="21 22">DSM 14501</strain>
    </source>
</reference>
<keyword evidence="12 20" id="KW-0547">Nucleotide-binding</keyword>
<evidence type="ECO:0000256" key="20">
    <source>
        <dbReference type="PIRSR" id="PIRSR006135-2"/>
    </source>
</evidence>
<evidence type="ECO:0000256" key="6">
    <source>
        <dbReference type="ARBA" id="ARBA00005159"/>
    </source>
</evidence>
<protein>
    <recommendedName>
        <fullName evidence="18">Bifunctional adenosylcobalamin biosynthesis protein CobU</fullName>
        <ecNumber evidence="8">2.7.1.156</ecNumber>
        <ecNumber evidence="9">2.7.7.62</ecNumber>
    </recommendedName>
    <alternativeName>
        <fullName evidence="16">Adenosylcobinamide kinase</fullName>
    </alternativeName>
    <alternativeName>
        <fullName evidence="17">Adenosylcobinamide-phosphate guanylyltransferase</fullName>
    </alternativeName>
</protein>